<dbReference type="PROSITE" id="PS51832">
    <property type="entry name" value="HD_GYP"/>
    <property type="match status" value="1"/>
</dbReference>
<evidence type="ECO:0000259" key="7">
    <source>
        <dbReference type="PROSITE" id="PS51832"/>
    </source>
</evidence>
<dbReference type="SUPFAM" id="SSF109604">
    <property type="entry name" value="HD-domain/PDEase-like"/>
    <property type="match status" value="1"/>
</dbReference>
<evidence type="ECO:0000256" key="2">
    <source>
        <dbReference type="ARBA" id="ARBA00022475"/>
    </source>
</evidence>
<keyword evidence="4" id="KW-1133">Transmembrane helix</keyword>
<keyword evidence="3 4" id="KW-0472">Membrane</keyword>
<gene>
    <name evidence="8" type="ORF">CR194_09870</name>
</gene>
<dbReference type="InterPro" id="IPR037522">
    <property type="entry name" value="HD_GYP_dom"/>
</dbReference>
<dbReference type="NCBIfam" id="TIGR00277">
    <property type="entry name" value="HDIG"/>
    <property type="match status" value="1"/>
</dbReference>
<sequence>MKVFEQFQKQLVLNYLLGSVIAVFGVGSVFIFHTLQLAAVEILLLVTVMIVSVAIMLAAELALFKKHIRPLKKFFQSDLPNETDFKKAFTVAHRFPILTVQRILGPHLFGLSIPASILYAILIYNGWIHFEYYYIALAWAGAILIAVMHALIEFFLTYRASLILANHIYARAKREQDVELFLETNQLISYKVKLLISSLFTAVFPVLLFIVALQIRTVESNNYSLENYWSWALVIVLVILGISITTGILLYRNIQEPIDQLRGRFEEVGKGNFETLDKSYSDEFAHLVSGFNSMVIGIKERDNRNDQLINSFFSVFAATLDARDPYTAGHSSRVANYAVRIARKADFPEKQEDLLKKSALLHDIGKIGIRDHILLKESRLTEEEFEQIKQHPVIGTKILEQVDLPEEWTPILPGVQYHHERYDGKGYPEGLKGNDIPTFGRLLAVADAFDAMTSDRPYLKGMDYERALNIIKEGRGTQFDPYFANLFLEIMKEETKNR</sequence>
<keyword evidence="2" id="KW-1003">Cell membrane</keyword>
<keyword evidence="9" id="KW-1185">Reference proteome</keyword>
<dbReference type="CDD" id="cd00077">
    <property type="entry name" value="HDc"/>
    <property type="match status" value="1"/>
</dbReference>
<dbReference type="InterPro" id="IPR006675">
    <property type="entry name" value="HDIG_dom"/>
</dbReference>
<organism evidence="8 9">
    <name type="scientific">Salipaludibacillus keqinensis</name>
    <dbReference type="NCBI Taxonomy" id="2045207"/>
    <lineage>
        <taxon>Bacteria</taxon>
        <taxon>Bacillati</taxon>
        <taxon>Bacillota</taxon>
        <taxon>Bacilli</taxon>
        <taxon>Bacillales</taxon>
        <taxon>Bacillaceae</taxon>
    </lineage>
</organism>
<feature type="domain" description="HAMP" evidence="5">
    <location>
        <begin position="252"/>
        <end position="303"/>
    </location>
</feature>
<dbReference type="CDD" id="cd06225">
    <property type="entry name" value="HAMP"/>
    <property type="match status" value="1"/>
</dbReference>
<evidence type="ECO:0000259" key="6">
    <source>
        <dbReference type="PROSITE" id="PS51831"/>
    </source>
</evidence>
<evidence type="ECO:0000256" key="4">
    <source>
        <dbReference type="SAM" id="Phobius"/>
    </source>
</evidence>
<keyword evidence="4" id="KW-0812">Transmembrane</keyword>
<feature type="domain" description="HD-GYP" evidence="7">
    <location>
        <begin position="305"/>
        <end position="498"/>
    </location>
</feature>
<dbReference type="PROSITE" id="PS50885">
    <property type="entry name" value="HAMP"/>
    <property type="match status" value="1"/>
</dbReference>
<dbReference type="GO" id="GO:0005886">
    <property type="term" value="C:plasma membrane"/>
    <property type="evidence" value="ECO:0007669"/>
    <property type="project" value="UniProtKB-SubCell"/>
</dbReference>
<dbReference type="InterPro" id="IPR003660">
    <property type="entry name" value="HAMP_dom"/>
</dbReference>
<dbReference type="Pfam" id="PF00672">
    <property type="entry name" value="HAMP"/>
    <property type="match status" value="1"/>
</dbReference>
<dbReference type="OrthoDB" id="9759601at2"/>
<name>A0A323TEY0_9BACI</name>
<dbReference type="Proteomes" id="UP000248214">
    <property type="component" value="Unassembled WGS sequence"/>
</dbReference>
<feature type="transmembrane region" description="Helical" evidence="4">
    <location>
        <begin position="194"/>
        <end position="216"/>
    </location>
</feature>
<evidence type="ECO:0000256" key="1">
    <source>
        <dbReference type="ARBA" id="ARBA00004236"/>
    </source>
</evidence>
<dbReference type="Gene3D" id="6.10.340.10">
    <property type="match status" value="1"/>
</dbReference>
<evidence type="ECO:0000256" key="3">
    <source>
        <dbReference type="ARBA" id="ARBA00023136"/>
    </source>
</evidence>
<dbReference type="EMBL" id="PDOD01000002">
    <property type="protein sequence ID" value="PYZ93469.1"/>
    <property type="molecule type" value="Genomic_DNA"/>
</dbReference>
<accession>A0A323TEY0</accession>
<dbReference type="Pfam" id="PF13487">
    <property type="entry name" value="HD_5"/>
    <property type="match status" value="1"/>
</dbReference>
<dbReference type="AlphaFoldDB" id="A0A323TEY0"/>
<feature type="transmembrane region" description="Helical" evidence="4">
    <location>
        <begin position="108"/>
        <end position="127"/>
    </location>
</feature>
<dbReference type="SMART" id="SM00304">
    <property type="entry name" value="HAMP"/>
    <property type="match status" value="1"/>
</dbReference>
<comment type="caution">
    <text evidence="8">The sequence shown here is derived from an EMBL/GenBank/DDBJ whole genome shotgun (WGS) entry which is preliminary data.</text>
</comment>
<dbReference type="InterPro" id="IPR003607">
    <property type="entry name" value="HD/PDEase_dom"/>
</dbReference>
<dbReference type="PANTHER" id="PTHR43155:SF2">
    <property type="entry name" value="CYCLIC DI-GMP PHOSPHODIESTERASE PA4108"/>
    <property type="match status" value="1"/>
</dbReference>
<feature type="transmembrane region" description="Helical" evidence="4">
    <location>
        <begin position="12"/>
        <end position="36"/>
    </location>
</feature>
<protein>
    <recommendedName>
        <fullName evidence="10">Phosphohydrolase</fullName>
    </recommendedName>
</protein>
<dbReference type="Gene3D" id="1.10.3210.10">
    <property type="entry name" value="Hypothetical protein af1432"/>
    <property type="match status" value="1"/>
</dbReference>
<dbReference type="SMART" id="SM00471">
    <property type="entry name" value="HDc"/>
    <property type="match status" value="1"/>
</dbReference>
<dbReference type="PANTHER" id="PTHR43155">
    <property type="entry name" value="CYCLIC DI-GMP PHOSPHODIESTERASE PA4108-RELATED"/>
    <property type="match status" value="1"/>
</dbReference>
<proteinExistence type="predicted"/>
<feature type="domain" description="HD" evidence="6">
    <location>
        <begin position="327"/>
        <end position="452"/>
    </location>
</feature>
<feature type="transmembrane region" description="Helical" evidence="4">
    <location>
        <begin position="228"/>
        <end position="251"/>
    </location>
</feature>
<reference evidence="8 9" key="1">
    <citation type="submission" date="2017-10" db="EMBL/GenBank/DDBJ databases">
        <title>Bacillus sp. nov., a halophilic bacterium isolated from a Keqin Lake.</title>
        <authorList>
            <person name="Wang H."/>
        </authorList>
    </citation>
    <scope>NUCLEOTIDE SEQUENCE [LARGE SCALE GENOMIC DNA]</scope>
    <source>
        <strain evidence="8 9">KQ-12</strain>
    </source>
</reference>
<comment type="subcellular location">
    <subcellularLocation>
        <location evidence="1">Cell membrane</location>
    </subcellularLocation>
</comment>
<evidence type="ECO:0000313" key="8">
    <source>
        <dbReference type="EMBL" id="PYZ93469.1"/>
    </source>
</evidence>
<dbReference type="PROSITE" id="PS51831">
    <property type="entry name" value="HD"/>
    <property type="match status" value="1"/>
</dbReference>
<evidence type="ECO:0000259" key="5">
    <source>
        <dbReference type="PROSITE" id="PS50885"/>
    </source>
</evidence>
<feature type="transmembrane region" description="Helical" evidence="4">
    <location>
        <begin position="133"/>
        <end position="156"/>
    </location>
</feature>
<dbReference type="GO" id="GO:0007165">
    <property type="term" value="P:signal transduction"/>
    <property type="evidence" value="ECO:0007669"/>
    <property type="project" value="InterPro"/>
</dbReference>
<dbReference type="InterPro" id="IPR006674">
    <property type="entry name" value="HD_domain"/>
</dbReference>
<evidence type="ECO:0008006" key="10">
    <source>
        <dbReference type="Google" id="ProtNLM"/>
    </source>
</evidence>
<feature type="transmembrane region" description="Helical" evidence="4">
    <location>
        <begin position="42"/>
        <end position="64"/>
    </location>
</feature>
<evidence type="ECO:0000313" key="9">
    <source>
        <dbReference type="Proteomes" id="UP000248214"/>
    </source>
</evidence>